<keyword evidence="2" id="KW-0560">Oxidoreductase</keyword>
<reference evidence="4" key="1">
    <citation type="submission" date="2024-03" db="EMBL/GenBank/DDBJ databases">
        <authorList>
            <consortium name="DAB_fungi"/>
            <person name="Toyotome T."/>
            <person name="Hosono M."/>
            <person name="Torimaru M."/>
            <person name="Fukuda K."/>
            <person name="Mikami N."/>
        </authorList>
    </citation>
    <scope>NUCLEOTIDE SEQUENCE</scope>
    <source>
        <strain evidence="4">KT1b</strain>
    </source>
</reference>
<keyword evidence="5" id="KW-1185">Reference proteome</keyword>
<sequence>MALSDSGVKDFEGKVAVVTGGSRDIDRDAVDELIEKGAIAVIGDTSEVFWSHWEMKAAFIRTDVSIYSDNKALFQFAETEFGGADIAILSADIIKNFNDLKEGIFNVNSIGVIKGKPDDVNLCELNIVNKIVCSGSKVALMHMVKRGGGPIVCITSTAGLYIDFDTSAYNASKHAIVGYVRSCSIMPTVCNVRVNADEECVNVQARYFENVIRHAKKKLAEALERYTILKNNNFLTRLYLCVNKSDQNILMTLK</sequence>
<evidence type="ECO:0000313" key="3">
    <source>
        <dbReference type="EMBL" id="GAA5796486.1"/>
    </source>
</evidence>
<dbReference type="Pfam" id="PF00106">
    <property type="entry name" value="adh_short"/>
    <property type="match status" value="1"/>
</dbReference>
<reference evidence="4 5" key="2">
    <citation type="submission" date="2024-04" db="EMBL/GenBank/DDBJ databases">
        <title>genome sequences of Mucor flavus KT1a and Helicostylum pulchrum KT1b strains isolation_sourced from the surface of a dry-aged beef.</title>
        <authorList>
            <person name="Toyotome T."/>
            <person name="Hosono M."/>
            <person name="Torimaru M."/>
            <person name="Fukuda K."/>
            <person name="Mikami N."/>
        </authorList>
    </citation>
    <scope>NUCLEOTIDE SEQUENCE [LARGE SCALE GENOMIC DNA]</scope>
    <source>
        <strain evidence="4 5">KT1b</strain>
    </source>
</reference>
<proteinExistence type="inferred from homology"/>
<organism evidence="4 5">
    <name type="scientific">Helicostylum pulchrum</name>
    <dbReference type="NCBI Taxonomy" id="562976"/>
    <lineage>
        <taxon>Eukaryota</taxon>
        <taxon>Fungi</taxon>
        <taxon>Fungi incertae sedis</taxon>
        <taxon>Mucoromycota</taxon>
        <taxon>Mucoromycotina</taxon>
        <taxon>Mucoromycetes</taxon>
        <taxon>Mucorales</taxon>
        <taxon>Mucorineae</taxon>
        <taxon>Mucoraceae</taxon>
        <taxon>Helicostylum</taxon>
    </lineage>
</organism>
<evidence type="ECO:0000256" key="2">
    <source>
        <dbReference type="ARBA" id="ARBA00023002"/>
    </source>
</evidence>
<dbReference type="InterPro" id="IPR036291">
    <property type="entry name" value="NAD(P)-bd_dom_sf"/>
</dbReference>
<dbReference type="SUPFAM" id="SSF51735">
    <property type="entry name" value="NAD(P)-binding Rossmann-fold domains"/>
    <property type="match status" value="1"/>
</dbReference>
<name>A0ABP9XNZ9_9FUNG</name>
<dbReference type="EMBL" id="BAABUJ010000006">
    <property type="protein sequence ID" value="GAA5796489.1"/>
    <property type="molecule type" value="Genomic_DNA"/>
</dbReference>
<evidence type="ECO:0000313" key="5">
    <source>
        <dbReference type="Proteomes" id="UP001476247"/>
    </source>
</evidence>
<accession>A0ABP9XNZ9</accession>
<comment type="caution">
    <text evidence="4">The sequence shown here is derived from an EMBL/GenBank/DDBJ whole genome shotgun (WGS) entry which is preliminary data.</text>
</comment>
<dbReference type="Gene3D" id="3.40.50.720">
    <property type="entry name" value="NAD(P)-binding Rossmann-like Domain"/>
    <property type="match status" value="1"/>
</dbReference>
<dbReference type="PANTHER" id="PTHR43180:SF33">
    <property type="entry name" value="15-HYDROXYPROSTAGLANDIN DEHYDROGENASE [NAD(+)]-LIKE"/>
    <property type="match status" value="1"/>
</dbReference>
<evidence type="ECO:0000256" key="1">
    <source>
        <dbReference type="ARBA" id="ARBA00006484"/>
    </source>
</evidence>
<dbReference type="Proteomes" id="UP001476247">
    <property type="component" value="Unassembled WGS sequence"/>
</dbReference>
<evidence type="ECO:0000313" key="4">
    <source>
        <dbReference type="EMBL" id="GAA5796489.1"/>
    </source>
</evidence>
<dbReference type="InterPro" id="IPR002347">
    <property type="entry name" value="SDR_fam"/>
</dbReference>
<protein>
    <submittedName>
        <fullName evidence="4">Uncharacterized protein</fullName>
    </submittedName>
</protein>
<dbReference type="PRINTS" id="PR00081">
    <property type="entry name" value="GDHRDH"/>
</dbReference>
<comment type="similarity">
    <text evidence="1">Belongs to the short-chain dehydrogenases/reductases (SDR) family.</text>
</comment>
<gene>
    <name evidence="3" type="ORF">HPULCUR_001858</name>
    <name evidence="4" type="ORF">HPULCUR_001861</name>
</gene>
<dbReference type="PANTHER" id="PTHR43180">
    <property type="entry name" value="3-OXOACYL-(ACYL-CARRIER-PROTEIN) REDUCTASE (AFU_ORTHOLOGUE AFUA_6G11210)"/>
    <property type="match status" value="1"/>
</dbReference>
<dbReference type="EMBL" id="BAABUJ010000006">
    <property type="protein sequence ID" value="GAA5796486.1"/>
    <property type="molecule type" value="Genomic_DNA"/>
</dbReference>